<dbReference type="InterPro" id="IPR051691">
    <property type="entry name" value="Metab_Enz_Cyan_OpOx_G3PDH"/>
</dbReference>
<gene>
    <name evidence="3" type="ORF">OM076_34935</name>
</gene>
<reference evidence="3" key="1">
    <citation type="submission" date="2022-10" db="EMBL/GenBank/DDBJ databases">
        <title>The WGS of Solirubrobacter ginsenosidimutans DSM 21036.</title>
        <authorList>
            <person name="Jiang Z."/>
        </authorList>
    </citation>
    <scope>NUCLEOTIDE SEQUENCE</scope>
    <source>
        <strain evidence="3">DSM 21036</strain>
    </source>
</reference>
<dbReference type="GO" id="GO:0016491">
    <property type="term" value="F:oxidoreductase activity"/>
    <property type="evidence" value="ECO:0007669"/>
    <property type="project" value="UniProtKB-KW"/>
</dbReference>
<dbReference type="RefSeq" id="WP_270044778.1">
    <property type="nucleotide sequence ID" value="NZ_JAPDOD010000048.1"/>
</dbReference>
<protein>
    <submittedName>
        <fullName evidence="3">FAD-dependent oxidoreductase</fullName>
    </submittedName>
</protein>
<dbReference type="PIRSF" id="PIRSF037495">
    <property type="entry name" value="Opine_OX_OoxA/HcnB"/>
    <property type="match status" value="1"/>
</dbReference>
<feature type="domain" description="FAD/NAD(P)-binding" evidence="2">
    <location>
        <begin position="8"/>
        <end position="311"/>
    </location>
</feature>
<evidence type="ECO:0000259" key="2">
    <source>
        <dbReference type="Pfam" id="PF07992"/>
    </source>
</evidence>
<name>A0A9X3N615_9ACTN</name>
<evidence type="ECO:0000256" key="1">
    <source>
        <dbReference type="ARBA" id="ARBA00023002"/>
    </source>
</evidence>
<accession>A0A9X3N615</accession>
<keyword evidence="1" id="KW-0560">Oxidoreductase</keyword>
<dbReference type="Proteomes" id="UP001149140">
    <property type="component" value="Unassembled WGS sequence"/>
</dbReference>
<dbReference type="InterPro" id="IPR036188">
    <property type="entry name" value="FAD/NAD-bd_sf"/>
</dbReference>
<proteinExistence type="predicted"/>
<organism evidence="3 4">
    <name type="scientific">Solirubrobacter ginsenosidimutans</name>
    <dbReference type="NCBI Taxonomy" id="490573"/>
    <lineage>
        <taxon>Bacteria</taxon>
        <taxon>Bacillati</taxon>
        <taxon>Actinomycetota</taxon>
        <taxon>Thermoleophilia</taxon>
        <taxon>Solirubrobacterales</taxon>
        <taxon>Solirubrobacteraceae</taxon>
        <taxon>Solirubrobacter</taxon>
    </lineage>
</organism>
<dbReference type="InterPro" id="IPR041854">
    <property type="entry name" value="BFD-like_2Fe2S-bd_dom_sf"/>
</dbReference>
<evidence type="ECO:0000313" key="3">
    <source>
        <dbReference type="EMBL" id="MDA0165518.1"/>
    </source>
</evidence>
<evidence type="ECO:0000313" key="4">
    <source>
        <dbReference type="Proteomes" id="UP001149140"/>
    </source>
</evidence>
<dbReference type="Gene3D" id="1.10.10.1100">
    <property type="entry name" value="BFD-like [2Fe-2S]-binding domain"/>
    <property type="match status" value="1"/>
</dbReference>
<dbReference type="Gene3D" id="3.50.50.60">
    <property type="entry name" value="FAD/NAD(P)-binding domain"/>
    <property type="match status" value="2"/>
</dbReference>
<comment type="caution">
    <text evidence="3">The sequence shown here is derived from an EMBL/GenBank/DDBJ whole genome shotgun (WGS) entry which is preliminary data.</text>
</comment>
<dbReference type="PANTHER" id="PTHR42949:SF3">
    <property type="entry name" value="ANAEROBIC GLYCEROL-3-PHOSPHATE DEHYDROGENASE SUBUNIT B"/>
    <property type="match status" value="1"/>
</dbReference>
<dbReference type="PRINTS" id="PR00368">
    <property type="entry name" value="FADPNR"/>
</dbReference>
<keyword evidence="4" id="KW-1185">Reference proteome</keyword>
<dbReference type="SUPFAM" id="SSF51905">
    <property type="entry name" value="FAD/NAD(P)-binding domain"/>
    <property type="match status" value="1"/>
</dbReference>
<dbReference type="EMBL" id="JAPDOD010000048">
    <property type="protein sequence ID" value="MDA0165518.1"/>
    <property type="molecule type" value="Genomic_DNA"/>
</dbReference>
<dbReference type="Pfam" id="PF07992">
    <property type="entry name" value="Pyr_redox_2"/>
    <property type="match status" value="1"/>
</dbReference>
<sequence length="479" mass="48766">MSEEKQVDVAIVGGGPAGMAAAIAARRAGSSVVVIDEYAAPGGQIWRRRFDEVGASAPKSLPPEARAQVAEFTASGAELLAGRSVWGTPEPGVLMLTGDGPSRVRARAIVLCTGAYDRPVAFPGWTLPGVMTAGGAQALAKGQGVLPGKRVLLAGAGPFLLPVAAQLASLGAEIVAVAEATRRREWVGVGPRMAAHPARLVDYAKYRTRVRKIVWGHVIVRASGEGRVRTATIAEAGPDWAPTGAEKTFEVDAVCTAYGFLPSVDLARALGCELAGDAVAHNEDMQTSVKGVFVAGEATGIGGADLALAEGELAGYTAAAHAASPGTAGVDGHAGPLAGATGRFGAAKADGARPNGVVPARPAVDLAPLRARRAKLANFAGILADLFDPRPGLRTLVDADTTLCRCEDVTAGAVDAAVAGGATTLSALKVVTRCGQGPCQGRVCERLVAARVPAPERFSAREPIRPIPLGLLMAEATDS</sequence>
<dbReference type="InterPro" id="IPR023753">
    <property type="entry name" value="FAD/NAD-binding_dom"/>
</dbReference>
<dbReference type="AlphaFoldDB" id="A0A9X3N615"/>
<dbReference type="PANTHER" id="PTHR42949">
    <property type="entry name" value="ANAEROBIC GLYCEROL-3-PHOSPHATE DEHYDROGENASE SUBUNIT B"/>
    <property type="match status" value="1"/>
</dbReference>
<dbReference type="InterPro" id="IPR017224">
    <property type="entry name" value="Opine_Oxase_asu/HCN_bsu"/>
</dbReference>
<dbReference type="PRINTS" id="PR00469">
    <property type="entry name" value="PNDRDTASEII"/>
</dbReference>